<dbReference type="FunFam" id="4.10.830.10:FF:000002">
    <property type="entry name" value="40S ribosomal protein S29"/>
    <property type="match status" value="1"/>
</dbReference>
<dbReference type="GO" id="GO:0002181">
    <property type="term" value="P:cytoplasmic translation"/>
    <property type="evidence" value="ECO:0007669"/>
    <property type="project" value="TreeGrafter"/>
</dbReference>
<dbReference type="EMBL" id="ONZP01000403">
    <property type="protein sequence ID" value="SPJ83848.1"/>
    <property type="molecule type" value="Genomic_DNA"/>
</dbReference>
<dbReference type="Gene3D" id="4.10.830.10">
    <property type="entry name" value="30s Ribosomal Protein S14, Chain N"/>
    <property type="match status" value="1"/>
</dbReference>
<evidence type="ECO:0000256" key="2">
    <source>
        <dbReference type="ARBA" id="ARBA00009083"/>
    </source>
</evidence>
<dbReference type="PANTHER" id="PTHR12010">
    <property type="entry name" value="40S RIBOSOMAL PROTEIN S29"/>
    <property type="match status" value="1"/>
</dbReference>
<sequence>MSHESVWNSRPRNYGKGSRACRVCKHKAGLIRKYDLNLCRQCFREKAKDIGFNKVSLKSNEKYHGPLAPGSTINDAMGTKRADWIATTVPLNDHDTRFSRLRDGGKLLESTVLCGRGRTLSRTSKASRYKSIGGRPLGTGVLWLAWVPQEDRASDEHPPRIDEYHCIGPRYVYCPVLSSRHPA</sequence>
<evidence type="ECO:0000256" key="4">
    <source>
        <dbReference type="ARBA" id="ARBA00022730"/>
    </source>
</evidence>
<evidence type="ECO:0000256" key="6">
    <source>
        <dbReference type="ARBA" id="ARBA00022884"/>
    </source>
</evidence>
<dbReference type="InterPro" id="IPR001209">
    <property type="entry name" value="Ribosomal_uS14"/>
</dbReference>
<keyword evidence="3" id="KW-0479">Metal-binding</keyword>
<dbReference type="GO" id="GO:0003735">
    <property type="term" value="F:structural constituent of ribosome"/>
    <property type="evidence" value="ECO:0007669"/>
    <property type="project" value="InterPro"/>
</dbReference>
<evidence type="ECO:0000256" key="5">
    <source>
        <dbReference type="ARBA" id="ARBA00022833"/>
    </source>
</evidence>
<evidence type="ECO:0000256" key="8">
    <source>
        <dbReference type="ARBA" id="ARBA00023274"/>
    </source>
</evidence>
<accession>A0AAE8MHS5</accession>
<comment type="caution">
    <text evidence="9">The sequence shown here is derived from an EMBL/GenBank/DDBJ whole genome shotgun (WGS) entry which is preliminary data.</text>
</comment>
<dbReference type="GO" id="GO:0019843">
    <property type="term" value="F:rRNA binding"/>
    <property type="evidence" value="ECO:0007669"/>
    <property type="project" value="UniProtKB-KW"/>
</dbReference>
<dbReference type="InterPro" id="IPR018271">
    <property type="entry name" value="Ribosomal_uS14_CS"/>
</dbReference>
<keyword evidence="8" id="KW-0687">Ribonucleoprotein</keyword>
<keyword evidence="10" id="KW-1185">Reference proteome</keyword>
<keyword evidence="6" id="KW-0694">RNA-binding</keyword>
<evidence type="ECO:0000256" key="7">
    <source>
        <dbReference type="ARBA" id="ARBA00022980"/>
    </source>
</evidence>
<dbReference type="InterPro" id="IPR039744">
    <property type="entry name" value="RIbosomal_uS14_euk_arc"/>
</dbReference>
<dbReference type="InterPro" id="IPR023676">
    <property type="entry name" value="Ribosomal_uS14_arc"/>
</dbReference>
<comment type="similarity">
    <text evidence="2">Belongs to the universal ribosomal protein uS14 family.</text>
</comment>
<dbReference type="Proteomes" id="UP001187734">
    <property type="component" value="Unassembled WGS sequence"/>
</dbReference>
<dbReference type="GO" id="GO:0008270">
    <property type="term" value="F:zinc ion binding"/>
    <property type="evidence" value="ECO:0007669"/>
    <property type="project" value="InterPro"/>
</dbReference>
<comment type="cofactor">
    <cofactor evidence="1">
        <name>Zn(2+)</name>
        <dbReference type="ChEBI" id="CHEBI:29105"/>
    </cofactor>
</comment>
<name>A0AAE8MHS5_9HYPO</name>
<dbReference type="Pfam" id="PF00253">
    <property type="entry name" value="Ribosomal_S14"/>
    <property type="match status" value="1"/>
</dbReference>
<dbReference type="NCBIfam" id="NF004424">
    <property type="entry name" value="PRK05766.1"/>
    <property type="match status" value="1"/>
</dbReference>
<dbReference type="InterPro" id="IPR043140">
    <property type="entry name" value="Ribosomal_uS14_sf"/>
</dbReference>
<dbReference type="GO" id="GO:0022627">
    <property type="term" value="C:cytosolic small ribosomal subunit"/>
    <property type="evidence" value="ECO:0007669"/>
    <property type="project" value="TreeGrafter"/>
</dbReference>
<gene>
    <name evidence="9" type="ORF">FTOL_10364</name>
</gene>
<keyword evidence="4" id="KW-0699">rRNA-binding</keyword>
<dbReference type="HAMAP" id="MF_01364_A">
    <property type="entry name" value="Ribosomal_uS14_2_A"/>
    <property type="match status" value="1"/>
</dbReference>
<proteinExistence type="inferred from homology"/>
<keyword evidence="7 9" id="KW-0689">Ribosomal protein</keyword>
<dbReference type="PROSITE" id="PS00527">
    <property type="entry name" value="RIBOSOMAL_S14"/>
    <property type="match status" value="1"/>
</dbReference>
<evidence type="ECO:0000313" key="10">
    <source>
        <dbReference type="Proteomes" id="UP001187734"/>
    </source>
</evidence>
<organism evidence="9 10">
    <name type="scientific">Fusarium torulosum</name>
    <dbReference type="NCBI Taxonomy" id="33205"/>
    <lineage>
        <taxon>Eukaryota</taxon>
        <taxon>Fungi</taxon>
        <taxon>Dikarya</taxon>
        <taxon>Ascomycota</taxon>
        <taxon>Pezizomycotina</taxon>
        <taxon>Sordariomycetes</taxon>
        <taxon>Hypocreomycetidae</taxon>
        <taxon>Hypocreales</taxon>
        <taxon>Nectriaceae</taxon>
        <taxon>Fusarium</taxon>
    </lineage>
</organism>
<evidence type="ECO:0000313" key="9">
    <source>
        <dbReference type="EMBL" id="SPJ83848.1"/>
    </source>
</evidence>
<dbReference type="PANTHER" id="PTHR12010:SF2">
    <property type="entry name" value="40S RIBOSOMAL PROTEIN S29"/>
    <property type="match status" value="1"/>
</dbReference>
<keyword evidence="5" id="KW-0862">Zinc</keyword>
<evidence type="ECO:0000256" key="1">
    <source>
        <dbReference type="ARBA" id="ARBA00001947"/>
    </source>
</evidence>
<dbReference type="AlphaFoldDB" id="A0AAE8MHS5"/>
<reference evidence="9" key="1">
    <citation type="submission" date="2018-03" db="EMBL/GenBank/DDBJ databases">
        <authorList>
            <person name="Guldener U."/>
        </authorList>
    </citation>
    <scope>NUCLEOTIDE SEQUENCE</scope>
</reference>
<protein>
    <submittedName>
        <fullName evidence="9">Related to 40S ribosomal protein S29</fullName>
    </submittedName>
</protein>
<evidence type="ECO:0000256" key="3">
    <source>
        <dbReference type="ARBA" id="ARBA00022723"/>
    </source>
</evidence>